<feature type="domain" description="Leucine-rich repeat-containing N-terminal plant-type" evidence="10">
    <location>
        <begin position="67"/>
        <end position="88"/>
    </location>
</feature>
<accession>A0A7I8IAH0</accession>
<feature type="region of interest" description="Disordered" evidence="9">
    <location>
        <begin position="156"/>
        <end position="200"/>
    </location>
</feature>
<evidence type="ECO:0000259" key="10">
    <source>
        <dbReference type="Pfam" id="PF08263"/>
    </source>
</evidence>
<evidence type="ECO:0000256" key="5">
    <source>
        <dbReference type="ARBA" id="ARBA00022737"/>
    </source>
</evidence>
<dbReference type="InterPro" id="IPR013210">
    <property type="entry name" value="LRR_N_plant-typ"/>
</dbReference>
<evidence type="ECO:0000256" key="9">
    <source>
        <dbReference type="SAM" id="MobiDB-lite"/>
    </source>
</evidence>
<dbReference type="InterPro" id="IPR001611">
    <property type="entry name" value="Leu-rich_rpt"/>
</dbReference>
<dbReference type="AlphaFoldDB" id="A0A7I8IAH0"/>
<dbReference type="SUPFAM" id="SSF52058">
    <property type="entry name" value="L domain-like"/>
    <property type="match status" value="1"/>
</dbReference>
<evidence type="ECO:0000256" key="8">
    <source>
        <dbReference type="ARBA" id="ARBA00023180"/>
    </source>
</evidence>
<keyword evidence="6" id="KW-1133">Transmembrane helix</keyword>
<dbReference type="InterPro" id="IPR046956">
    <property type="entry name" value="RLP23-like"/>
</dbReference>
<evidence type="ECO:0000313" key="12">
    <source>
        <dbReference type="Proteomes" id="UP001189122"/>
    </source>
</evidence>
<feature type="compositionally biased region" description="Pro residues" evidence="9">
    <location>
        <begin position="189"/>
        <end position="198"/>
    </location>
</feature>
<organism evidence="11">
    <name type="scientific">Spirodela intermedia</name>
    <name type="common">Intermediate duckweed</name>
    <dbReference type="NCBI Taxonomy" id="51605"/>
    <lineage>
        <taxon>Eukaryota</taxon>
        <taxon>Viridiplantae</taxon>
        <taxon>Streptophyta</taxon>
        <taxon>Embryophyta</taxon>
        <taxon>Tracheophyta</taxon>
        <taxon>Spermatophyta</taxon>
        <taxon>Magnoliopsida</taxon>
        <taxon>Liliopsida</taxon>
        <taxon>Araceae</taxon>
        <taxon>Lemnoideae</taxon>
        <taxon>Spirodela</taxon>
    </lineage>
</organism>
<keyword evidence="3" id="KW-0812">Transmembrane</keyword>
<evidence type="ECO:0000256" key="3">
    <source>
        <dbReference type="ARBA" id="ARBA00022692"/>
    </source>
</evidence>
<protein>
    <recommendedName>
        <fullName evidence="10">Leucine-rich repeat-containing N-terminal plant-type domain-containing protein</fullName>
    </recommendedName>
</protein>
<sequence>MALSTLRPPTAAAMWRPRVASDREAARAGRRWGCGSRGAPLPRWRRSSPRRWLQSEIHPLRPRNGISPPLHSWKDGTDCCRAWAGVTCEGKPAKVVALDLSGSSISGGVHPALFSLTSLRSLNLSCNRLNFDSVLSRSFEQLTNLTHLNLSDSGFSGQIPPLSPPSHRSPHRHRPPLPSSPLRHSLSPTAPPSPPPTTLLPSSTTLISSLRYRPTLRLPVALARLPRPSLTLRLTESADRSLVNRVSLVTSLH</sequence>
<keyword evidence="2" id="KW-0433">Leucine-rich repeat</keyword>
<keyword evidence="4" id="KW-0732">Signal</keyword>
<name>A0A7I8IAH0_SPIIN</name>
<dbReference type="Gene3D" id="3.80.10.10">
    <property type="entry name" value="Ribonuclease Inhibitor"/>
    <property type="match status" value="1"/>
</dbReference>
<evidence type="ECO:0000256" key="7">
    <source>
        <dbReference type="ARBA" id="ARBA00023136"/>
    </source>
</evidence>
<keyword evidence="12" id="KW-1185">Reference proteome</keyword>
<evidence type="ECO:0000256" key="4">
    <source>
        <dbReference type="ARBA" id="ARBA00022729"/>
    </source>
</evidence>
<dbReference type="GO" id="GO:0016020">
    <property type="term" value="C:membrane"/>
    <property type="evidence" value="ECO:0007669"/>
    <property type="project" value="UniProtKB-SubCell"/>
</dbReference>
<dbReference type="Pfam" id="PF08263">
    <property type="entry name" value="LRRNT_2"/>
    <property type="match status" value="1"/>
</dbReference>
<evidence type="ECO:0000256" key="6">
    <source>
        <dbReference type="ARBA" id="ARBA00022989"/>
    </source>
</evidence>
<dbReference type="PANTHER" id="PTHR48061:SF2">
    <property type="entry name" value="RECEPTOR LIKE PROTEIN 30-LIKE"/>
    <property type="match status" value="1"/>
</dbReference>
<dbReference type="InterPro" id="IPR032675">
    <property type="entry name" value="LRR_dom_sf"/>
</dbReference>
<evidence type="ECO:0000256" key="1">
    <source>
        <dbReference type="ARBA" id="ARBA00004479"/>
    </source>
</evidence>
<reference evidence="11 12" key="1">
    <citation type="submission" date="2019-12" db="EMBL/GenBank/DDBJ databases">
        <authorList>
            <person name="Scholz U."/>
            <person name="Mascher M."/>
            <person name="Fiebig A."/>
        </authorList>
    </citation>
    <scope>NUCLEOTIDE SEQUENCE</scope>
</reference>
<dbReference type="Pfam" id="PF13855">
    <property type="entry name" value="LRR_8"/>
    <property type="match status" value="1"/>
</dbReference>
<keyword evidence="5" id="KW-0677">Repeat</keyword>
<evidence type="ECO:0000313" key="11">
    <source>
        <dbReference type="EMBL" id="CAA2614952.1"/>
    </source>
</evidence>
<evidence type="ECO:0000256" key="2">
    <source>
        <dbReference type="ARBA" id="ARBA00022614"/>
    </source>
</evidence>
<comment type="subcellular location">
    <subcellularLocation>
        <location evidence="1">Membrane</location>
        <topology evidence="1">Single-pass type I membrane protein</topology>
    </subcellularLocation>
</comment>
<dbReference type="PANTHER" id="PTHR48061">
    <property type="entry name" value="LEUCINE-RICH REPEAT RECEPTOR PROTEIN KINASE EMS1-LIKE-RELATED"/>
    <property type="match status" value="1"/>
</dbReference>
<proteinExistence type="predicted"/>
<dbReference type="Proteomes" id="UP001189122">
    <property type="component" value="Unassembled WGS sequence"/>
</dbReference>
<gene>
    <name evidence="11" type="ORF">SI7747_01001317</name>
</gene>
<dbReference type="EMBL" id="CACRZD030000001">
    <property type="protein sequence ID" value="CAA6654727.1"/>
    <property type="molecule type" value="Genomic_DNA"/>
</dbReference>
<keyword evidence="7" id="KW-0472">Membrane</keyword>
<keyword evidence="8" id="KW-0325">Glycoprotein</keyword>
<dbReference type="EMBL" id="LR743588">
    <property type="protein sequence ID" value="CAA2614952.1"/>
    <property type="molecule type" value="Genomic_DNA"/>
</dbReference>